<dbReference type="InterPro" id="IPR005119">
    <property type="entry name" value="LysR_subst-bd"/>
</dbReference>
<dbReference type="SUPFAM" id="SSF53850">
    <property type="entry name" value="Periplasmic binding protein-like II"/>
    <property type="match status" value="1"/>
</dbReference>
<keyword evidence="4" id="KW-0804">Transcription</keyword>
<dbReference type="Pfam" id="PF03466">
    <property type="entry name" value="LysR_substrate"/>
    <property type="match status" value="1"/>
</dbReference>
<dbReference type="InterPro" id="IPR000847">
    <property type="entry name" value="LysR_HTH_N"/>
</dbReference>
<keyword evidence="2" id="KW-0805">Transcription regulation</keyword>
<comment type="similarity">
    <text evidence="1">Belongs to the LysR transcriptional regulatory family.</text>
</comment>
<dbReference type="PANTHER" id="PTHR30126:SF98">
    <property type="entry name" value="HTH-TYPE TRANSCRIPTIONAL ACTIVATOR BAUR"/>
    <property type="match status" value="1"/>
</dbReference>
<proteinExistence type="inferred from homology"/>
<evidence type="ECO:0000256" key="3">
    <source>
        <dbReference type="ARBA" id="ARBA00023125"/>
    </source>
</evidence>
<evidence type="ECO:0000313" key="7">
    <source>
        <dbReference type="Proteomes" id="UP001453229"/>
    </source>
</evidence>
<dbReference type="SUPFAM" id="SSF46785">
    <property type="entry name" value="Winged helix' DNA-binding domain"/>
    <property type="match status" value="1"/>
</dbReference>
<keyword evidence="7" id="KW-1185">Reference proteome</keyword>
<sequence>MSRLNYHHLYYFWRVAREGKLTQVADSLHLSQSALSAQIRKLEERLDKPLFERRNRALVLTEAGRRVFNYAEAIFTKGEELESLISRGIEPEYQRLRIGTLSTMSRNFIESFVAPLLHQPEQRVHFSLHARGMADLLDGLARHEFDVVLTNTQLPSSHSQAAAWQSQLLARQPLSIIGPPGTAPGTPFPTGFEDSRWILPGEHHEIRRAFDGHCSLYQYRPKILAEADDMAMLRLLARDSGALSVLPEVVVKDELQQGRLTRLEQLPNVFENFYAITLPREFMPGVVSELLARPLGDMASTDQPPPGHHA</sequence>
<dbReference type="EMBL" id="CP151919">
    <property type="protein sequence ID" value="XAD54352.1"/>
    <property type="molecule type" value="Genomic_DNA"/>
</dbReference>
<evidence type="ECO:0000256" key="2">
    <source>
        <dbReference type="ARBA" id="ARBA00023015"/>
    </source>
</evidence>
<dbReference type="PRINTS" id="PR00039">
    <property type="entry name" value="HTHLYSR"/>
</dbReference>
<protein>
    <submittedName>
        <fullName evidence="6">LysR family transcriptional regulator</fullName>
    </submittedName>
</protein>
<name>A0ABZ3CT39_9GAMM</name>
<accession>A0ABZ3CT39</accession>
<evidence type="ECO:0000259" key="5">
    <source>
        <dbReference type="PROSITE" id="PS50931"/>
    </source>
</evidence>
<dbReference type="Gene3D" id="3.40.190.10">
    <property type="entry name" value="Periplasmic binding protein-like II"/>
    <property type="match status" value="2"/>
</dbReference>
<evidence type="ECO:0000313" key="6">
    <source>
        <dbReference type="EMBL" id="XAD54352.1"/>
    </source>
</evidence>
<evidence type="ECO:0000256" key="4">
    <source>
        <dbReference type="ARBA" id="ARBA00023163"/>
    </source>
</evidence>
<reference evidence="6 7" key="1">
    <citation type="submission" date="2024-04" db="EMBL/GenBank/DDBJ databases">
        <title>Salinicola lusitanus LLJ914,a marine bacterium isolated from the Okinawa Trough.</title>
        <authorList>
            <person name="Li J."/>
        </authorList>
    </citation>
    <scope>NUCLEOTIDE SEQUENCE [LARGE SCALE GENOMIC DNA]</scope>
    <source>
        <strain evidence="6 7">LLJ914</strain>
    </source>
</reference>
<dbReference type="InterPro" id="IPR036388">
    <property type="entry name" value="WH-like_DNA-bd_sf"/>
</dbReference>
<organism evidence="6 7">
    <name type="scientific">Salinicola lusitanus</name>
    <dbReference type="NCBI Taxonomy" id="1949085"/>
    <lineage>
        <taxon>Bacteria</taxon>
        <taxon>Pseudomonadati</taxon>
        <taxon>Pseudomonadota</taxon>
        <taxon>Gammaproteobacteria</taxon>
        <taxon>Oceanospirillales</taxon>
        <taxon>Halomonadaceae</taxon>
        <taxon>Salinicola</taxon>
    </lineage>
</organism>
<dbReference type="Proteomes" id="UP001453229">
    <property type="component" value="Chromosome"/>
</dbReference>
<feature type="domain" description="HTH lysR-type" evidence="5">
    <location>
        <begin position="4"/>
        <end position="61"/>
    </location>
</feature>
<gene>
    <name evidence="6" type="ORF">AAGT95_21440</name>
</gene>
<keyword evidence="3" id="KW-0238">DNA-binding</keyword>
<dbReference type="InterPro" id="IPR036390">
    <property type="entry name" value="WH_DNA-bd_sf"/>
</dbReference>
<dbReference type="Gene3D" id="1.10.10.10">
    <property type="entry name" value="Winged helix-like DNA-binding domain superfamily/Winged helix DNA-binding domain"/>
    <property type="match status" value="1"/>
</dbReference>
<evidence type="ECO:0000256" key="1">
    <source>
        <dbReference type="ARBA" id="ARBA00009437"/>
    </source>
</evidence>
<dbReference type="Pfam" id="PF00126">
    <property type="entry name" value="HTH_1"/>
    <property type="match status" value="1"/>
</dbReference>
<dbReference type="RefSeq" id="WP_342595078.1">
    <property type="nucleotide sequence ID" value="NZ_CP151919.1"/>
</dbReference>
<dbReference type="PROSITE" id="PS50931">
    <property type="entry name" value="HTH_LYSR"/>
    <property type="match status" value="1"/>
</dbReference>
<dbReference type="PANTHER" id="PTHR30126">
    <property type="entry name" value="HTH-TYPE TRANSCRIPTIONAL REGULATOR"/>
    <property type="match status" value="1"/>
</dbReference>